<dbReference type="GO" id="GO:0016758">
    <property type="term" value="F:hexosyltransferase activity"/>
    <property type="evidence" value="ECO:0007669"/>
    <property type="project" value="UniProtKB-ARBA"/>
</dbReference>
<dbReference type="CDD" id="cd06433">
    <property type="entry name" value="GT_2_WfgS_like"/>
    <property type="match status" value="1"/>
</dbReference>
<gene>
    <name evidence="2" type="ORF">ESV85_11330</name>
</gene>
<dbReference type="Gene3D" id="3.90.550.10">
    <property type="entry name" value="Spore Coat Polysaccharide Biosynthesis Protein SpsA, Chain A"/>
    <property type="match status" value="1"/>
</dbReference>
<evidence type="ECO:0000313" key="2">
    <source>
        <dbReference type="EMBL" id="TXE11514.1"/>
    </source>
</evidence>
<organism evidence="2 3">
    <name type="scientific">Algoriphagus aquimarinus</name>
    <dbReference type="NCBI Taxonomy" id="237018"/>
    <lineage>
        <taxon>Bacteria</taxon>
        <taxon>Pseudomonadati</taxon>
        <taxon>Bacteroidota</taxon>
        <taxon>Cytophagia</taxon>
        <taxon>Cytophagales</taxon>
        <taxon>Cyclobacteriaceae</taxon>
        <taxon>Algoriphagus</taxon>
    </lineage>
</organism>
<dbReference type="SUPFAM" id="SSF53448">
    <property type="entry name" value="Nucleotide-diphospho-sugar transferases"/>
    <property type="match status" value="1"/>
</dbReference>
<feature type="domain" description="Glycosyltransferase 2-like" evidence="1">
    <location>
        <begin position="72"/>
        <end position="221"/>
    </location>
</feature>
<proteinExistence type="predicted"/>
<accession>A0A5C7ATT4</accession>
<sequence>MEPTCLNQNFSTTRLLVNDQSAILKQIKQSRNPDDKFETILFLREDKDRQGEGGLRTQGCFKQSYIDKPLITIVTVVYNGEKFLEETIQSVINQTYDNVEYIIIDGGSTDSSLNIIRQYENMIDYWVSEKDGGMYDGINKAFVCAQGDLINFCNSDDLFYSKDVIMKIVMNFKSRYFDCCYGSSEYINTKGGHLYYKHPLNFKNRYLLTLGMPFTQPTFFWTSNIMKRTGLLNIKYKIASDYDFIGRIVLESKIVHKNNFYIAKFRKHGESFGDKNTTIANKEVYDIKNNTLKCFKPSFYSFFLLYDRVIQKCYNILST</sequence>
<protein>
    <submittedName>
        <fullName evidence="2">Glycosyltransferase</fullName>
    </submittedName>
</protein>
<dbReference type="InterPro" id="IPR029044">
    <property type="entry name" value="Nucleotide-diphossugar_trans"/>
</dbReference>
<dbReference type="InterPro" id="IPR001173">
    <property type="entry name" value="Glyco_trans_2-like"/>
</dbReference>
<dbReference type="PANTHER" id="PTHR22916">
    <property type="entry name" value="GLYCOSYLTRANSFERASE"/>
    <property type="match status" value="1"/>
</dbReference>
<dbReference type="Pfam" id="PF00535">
    <property type="entry name" value="Glycos_transf_2"/>
    <property type="match status" value="1"/>
</dbReference>
<reference evidence="2 3" key="1">
    <citation type="submission" date="2019-08" db="EMBL/GenBank/DDBJ databases">
        <title>Genomes sequence of Algoriphagus aquimarinus ACAM450.</title>
        <authorList>
            <person name="Bowman J.P."/>
        </authorList>
    </citation>
    <scope>NUCLEOTIDE SEQUENCE [LARGE SCALE GENOMIC DNA]</scope>
    <source>
        <strain evidence="2 3">ACAM 450</strain>
    </source>
</reference>
<dbReference type="OrthoDB" id="9788101at2"/>
<dbReference type="AlphaFoldDB" id="A0A5C7ATT4"/>
<name>A0A5C7ATT4_9BACT</name>
<dbReference type="EMBL" id="VORW01000005">
    <property type="protein sequence ID" value="TXE11514.1"/>
    <property type="molecule type" value="Genomic_DNA"/>
</dbReference>
<evidence type="ECO:0000259" key="1">
    <source>
        <dbReference type="Pfam" id="PF00535"/>
    </source>
</evidence>
<dbReference type="Proteomes" id="UP000321935">
    <property type="component" value="Unassembled WGS sequence"/>
</dbReference>
<dbReference type="PANTHER" id="PTHR22916:SF3">
    <property type="entry name" value="UDP-GLCNAC:BETAGAL BETA-1,3-N-ACETYLGLUCOSAMINYLTRANSFERASE-LIKE PROTEIN 1"/>
    <property type="match status" value="1"/>
</dbReference>
<keyword evidence="2" id="KW-0808">Transferase</keyword>
<comment type="caution">
    <text evidence="2">The sequence shown here is derived from an EMBL/GenBank/DDBJ whole genome shotgun (WGS) entry which is preliminary data.</text>
</comment>
<evidence type="ECO:0000313" key="3">
    <source>
        <dbReference type="Proteomes" id="UP000321935"/>
    </source>
</evidence>